<organism evidence="2 3">
    <name type="scientific">Xylaria grammica</name>
    <dbReference type="NCBI Taxonomy" id="363999"/>
    <lineage>
        <taxon>Eukaryota</taxon>
        <taxon>Fungi</taxon>
        <taxon>Dikarya</taxon>
        <taxon>Ascomycota</taxon>
        <taxon>Pezizomycotina</taxon>
        <taxon>Sordariomycetes</taxon>
        <taxon>Xylariomycetidae</taxon>
        <taxon>Xylariales</taxon>
        <taxon>Xylariaceae</taxon>
        <taxon>Xylaria</taxon>
    </lineage>
</organism>
<evidence type="ECO:0000313" key="2">
    <source>
        <dbReference type="EMBL" id="RWA04524.1"/>
    </source>
</evidence>
<protein>
    <submittedName>
        <fullName evidence="2">Uncharacterized protein</fullName>
    </submittedName>
</protein>
<dbReference type="PANTHER" id="PTHR47784">
    <property type="entry name" value="STEROL UPTAKE CONTROL PROTEIN 2"/>
    <property type="match status" value="1"/>
</dbReference>
<evidence type="ECO:0000313" key="3">
    <source>
        <dbReference type="Proteomes" id="UP000286045"/>
    </source>
</evidence>
<evidence type="ECO:0000256" key="1">
    <source>
        <dbReference type="ARBA" id="ARBA00023242"/>
    </source>
</evidence>
<dbReference type="EMBL" id="RYZI01000555">
    <property type="protein sequence ID" value="RWA04524.1"/>
    <property type="molecule type" value="Genomic_DNA"/>
</dbReference>
<accession>A0A439CQT7</accession>
<dbReference type="InterPro" id="IPR053157">
    <property type="entry name" value="Sterol_Uptake_Regulator"/>
</dbReference>
<dbReference type="AlphaFoldDB" id="A0A439CQT7"/>
<proteinExistence type="predicted"/>
<gene>
    <name evidence="2" type="ORF">EKO27_g10581</name>
</gene>
<comment type="caution">
    <text evidence="2">The sequence shown here is derived from an EMBL/GenBank/DDBJ whole genome shotgun (WGS) entry which is preliminary data.</text>
</comment>
<reference evidence="2 3" key="1">
    <citation type="submission" date="2018-12" db="EMBL/GenBank/DDBJ databases">
        <title>Draft genome sequence of Xylaria grammica IHI A82.</title>
        <authorList>
            <person name="Buettner E."/>
            <person name="Kellner H."/>
        </authorList>
    </citation>
    <scope>NUCLEOTIDE SEQUENCE [LARGE SCALE GENOMIC DNA]</scope>
    <source>
        <strain evidence="2 3">IHI A82</strain>
    </source>
</reference>
<sequence length="306" mass="34690">MEKHHGSHHQLIVQLFNHFIQGTFLFIDKDTIFTDQLKKTVLSNAFSNPYLMHGVLAFSARHMSTQTSPERSRYYLNQSTKLQTWAVSNFNPAPPEPSQDNCVALFLFSSLLCIHGLTDIALLDLDPEPFFIRFGHYFGLQRGVRTIIGDHWSRFEGSEIQNLLQWCELATMKKGQGSDCDSIRRLVAQSTDLSPEAVEACHLAIEQVQCVLDECIPHQPVPVHCVYLTLAWPLLVPEKMVDLLVLRRPAALIILAYYGAILELCRDLWMVGHAGKNIVHAIKVYLGPTWASWLRWPCDAVGIETP</sequence>
<keyword evidence="1" id="KW-0539">Nucleus</keyword>
<dbReference type="PANTHER" id="PTHR47784:SF4">
    <property type="entry name" value="ZN(II)2CYS6 TRANSCRIPTION FACTOR (EUROFUNG)"/>
    <property type="match status" value="1"/>
</dbReference>
<keyword evidence="3" id="KW-1185">Reference proteome</keyword>
<dbReference type="InterPro" id="IPR021858">
    <property type="entry name" value="Fun_TF"/>
</dbReference>
<dbReference type="Proteomes" id="UP000286045">
    <property type="component" value="Unassembled WGS sequence"/>
</dbReference>
<name>A0A439CQT7_9PEZI</name>
<dbReference type="GO" id="GO:0001228">
    <property type="term" value="F:DNA-binding transcription activator activity, RNA polymerase II-specific"/>
    <property type="evidence" value="ECO:0007669"/>
    <property type="project" value="TreeGrafter"/>
</dbReference>
<dbReference type="Pfam" id="PF11951">
    <property type="entry name" value="Fungal_trans_2"/>
    <property type="match status" value="1"/>
</dbReference>